<dbReference type="InterPro" id="IPR014001">
    <property type="entry name" value="Helicase_ATP-bd"/>
</dbReference>
<dbReference type="Pfam" id="PF04851">
    <property type="entry name" value="ResIII"/>
    <property type="match status" value="1"/>
</dbReference>
<keyword evidence="7" id="KW-0539">Nucleus</keyword>
<feature type="region of interest" description="Disordered" evidence="10">
    <location>
        <begin position="522"/>
        <end position="542"/>
    </location>
</feature>
<comment type="subcellular location">
    <subcellularLocation>
        <location evidence="1 9">Nucleus</location>
    </subcellularLocation>
</comment>
<dbReference type="InterPro" id="IPR027417">
    <property type="entry name" value="P-loop_NTPase"/>
</dbReference>
<dbReference type="Proteomes" id="UP000053424">
    <property type="component" value="Unassembled WGS sequence"/>
</dbReference>
<comment type="catalytic activity">
    <reaction evidence="8 9">
        <text>ATP + H2O = ADP + phosphate + H(+)</text>
        <dbReference type="Rhea" id="RHEA:13065"/>
        <dbReference type="ChEBI" id="CHEBI:15377"/>
        <dbReference type="ChEBI" id="CHEBI:15378"/>
        <dbReference type="ChEBI" id="CHEBI:30616"/>
        <dbReference type="ChEBI" id="CHEBI:43474"/>
        <dbReference type="ChEBI" id="CHEBI:456216"/>
        <dbReference type="EC" id="3.6.4.12"/>
    </reaction>
</comment>
<dbReference type="PANTHER" id="PTHR14025">
    <property type="entry name" value="FANCONI ANEMIA GROUP M FANCM FAMILY MEMBER"/>
    <property type="match status" value="1"/>
</dbReference>
<dbReference type="GO" id="GO:0043138">
    <property type="term" value="F:3'-5' DNA helicase activity"/>
    <property type="evidence" value="ECO:0007669"/>
    <property type="project" value="InterPro"/>
</dbReference>
<dbReference type="GO" id="GO:0045003">
    <property type="term" value="P:double-strand break repair via synthesis-dependent strand annealing"/>
    <property type="evidence" value="ECO:0007669"/>
    <property type="project" value="TreeGrafter"/>
</dbReference>
<dbReference type="Gene3D" id="3.40.50.300">
    <property type="entry name" value="P-loop containing nucleotide triphosphate hydrolases"/>
    <property type="match status" value="2"/>
</dbReference>
<keyword evidence="4" id="KW-0378">Hydrolase</keyword>
<dbReference type="GO" id="GO:0005634">
    <property type="term" value="C:nucleus"/>
    <property type="evidence" value="ECO:0007669"/>
    <property type="project" value="UniProtKB-SubCell"/>
</dbReference>
<dbReference type="InterPro" id="IPR006935">
    <property type="entry name" value="Helicase/UvrB_N"/>
</dbReference>
<dbReference type="SUPFAM" id="SSF52540">
    <property type="entry name" value="P-loop containing nucleoside triphosphate hydrolases"/>
    <property type="match status" value="1"/>
</dbReference>
<evidence type="ECO:0000259" key="11">
    <source>
        <dbReference type="PROSITE" id="PS51192"/>
    </source>
</evidence>
<evidence type="ECO:0000256" key="2">
    <source>
        <dbReference type="ARBA" id="ARBA00009889"/>
    </source>
</evidence>
<evidence type="ECO:0000256" key="3">
    <source>
        <dbReference type="ARBA" id="ARBA00022741"/>
    </source>
</evidence>
<name>A0A0C3CX43_HEBCY</name>
<feature type="compositionally biased region" description="Polar residues" evidence="10">
    <location>
        <begin position="1103"/>
        <end position="1114"/>
    </location>
</feature>
<gene>
    <name evidence="13" type="ORF">M413DRAFT_440156</name>
</gene>
<reference evidence="13 14" key="1">
    <citation type="submission" date="2014-04" db="EMBL/GenBank/DDBJ databases">
        <authorList>
            <consortium name="DOE Joint Genome Institute"/>
            <person name="Kuo A."/>
            <person name="Gay G."/>
            <person name="Dore J."/>
            <person name="Kohler A."/>
            <person name="Nagy L.G."/>
            <person name="Floudas D."/>
            <person name="Copeland A."/>
            <person name="Barry K.W."/>
            <person name="Cichocki N."/>
            <person name="Veneault-Fourrey C."/>
            <person name="LaButti K."/>
            <person name="Lindquist E.A."/>
            <person name="Lipzen A."/>
            <person name="Lundell T."/>
            <person name="Morin E."/>
            <person name="Murat C."/>
            <person name="Sun H."/>
            <person name="Tunlid A."/>
            <person name="Henrissat B."/>
            <person name="Grigoriev I.V."/>
            <person name="Hibbett D.S."/>
            <person name="Martin F."/>
            <person name="Nordberg H.P."/>
            <person name="Cantor M.N."/>
            <person name="Hua S.X."/>
        </authorList>
    </citation>
    <scope>NUCLEOTIDE SEQUENCE [LARGE SCALE GENOMIC DNA]</scope>
    <source>
        <strain evidence="14">h7</strain>
    </source>
</reference>
<feature type="region of interest" description="Disordered" evidence="10">
    <location>
        <begin position="110"/>
        <end position="191"/>
    </location>
</feature>
<evidence type="ECO:0000313" key="14">
    <source>
        <dbReference type="Proteomes" id="UP000053424"/>
    </source>
</evidence>
<feature type="compositionally biased region" description="Acidic residues" evidence="10">
    <location>
        <begin position="828"/>
        <end position="838"/>
    </location>
</feature>
<dbReference type="OrthoDB" id="164902at2759"/>
<evidence type="ECO:0000313" key="13">
    <source>
        <dbReference type="EMBL" id="KIM48426.1"/>
    </source>
</evidence>
<feature type="region of interest" description="Disordered" evidence="10">
    <location>
        <begin position="767"/>
        <end position="797"/>
    </location>
</feature>
<evidence type="ECO:0000256" key="6">
    <source>
        <dbReference type="ARBA" id="ARBA00022840"/>
    </source>
</evidence>
<dbReference type="InterPro" id="IPR001650">
    <property type="entry name" value="Helicase_C-like"/>
</dbReference>
<feature type="compositionally biased region" description="Acidic residues" evidence="10">
    <location>
        <begin position="182"/>
        <end position="191"/>
    </location>
</feature>
<evidence type="ECO:0000256" key="9">
    <source>
        <dbReference type="RuleBase" id="RU367027"/>
    </source>
</evidence>
<dbReference type="PROSITE" id="PS51192">
    <property type="entry name" value="HELICASE_ATP_BIND_1"/>
    <property type="match status" value="1"/>
</dbReference>
<dbReference type="EC" id="3.6.4.12" evidence="9"/>
<feature type="region of interest" description="Disordered" evidence="10">
    <location>
        <begin position="811"/>
        <end position="999"/>
    </location>
</feature>
<dbReference type="InterPro" id="IPR044749">
    <property type="entry name" value="FANCM_DEXDc"/>
</dbReference>
<feature type="region of interest" description="Disordered" evidence="10">
    <location>
        <begin position="1052"/>
        <end position="1324"/>
    </location>
</feature>
<feature type="compositionally biased region" description="Low complexity" evidence="10">
    <location>
        <begin position="1281"/>
        <end position="1292"/>
    </location>
</feature>
<evidence type="ECO:0000256" key="7">
    <source>
        <dbReference type="ARBA" id="ARBA00023242"/>
    </source>
</evidence>
<dbReference type="PROSITE" id="PS51194">
    <property type="entry name" value="HELICASE_CTER"/>
    <property type="match status" value="1"/>
</dbReference>
<keyword evidence="5" id="KW-0347">Helicase</keyword>
<feature type="compositionally biased region" description="Basic residues" evidence="10">
    <location>
        <begin position="167"/>
        <end position="177"/>
    </location>
</feature>
<dbReference type="GO" id="GO:0009378">
    <property type="term" value="F:four-way junction helicase activity"/>
    <property type="evidence" value="ECO:0007669"/>
    <property type="project" value="TreeGrafter"/>
</dbReference>
<dbReference type="HOGENOM" id="CLU_002513_5_0_1"/>
<dbReference type="GO" id="GO:0036297">
    <property type="term" value="P:interstrand cross-link repair"/>
    <property type="evidence" value="ECO:0007669"/>
    <property type="project" value="TreeGrafter"/>
</dbReference>
<accession>A0A0C3CX43</accession>
<dbReference type="GO" id="GO:0000400">
    <property type="term" value="F:four-way junction DNA binding"/>
    <property type="evidence" value="ECO:0007669"/>
    <property type="project" value="TreeGrafter"/>
</dbReference>
<feature type="compositionally biased region" description="Polar residues" evidence="10">
    <location>
        <begin position="36"/>
        <end position="49"/>
    </location>
</feature>
<dbReference type="STRING" id="686832.A0A0C3CX43"/>
<evidence type="ECO:0000259" key="12">
    <source>
        <dbReference type="PROSITE" id="PS51194"/>
    </source>
</evidence>
<dbReference type="GO" id="GO:0005524">
    <property type="term" value="F:ATP binding"/>
    <property type="evidence" value="ECO:0007669"/>
    <property type="project" value="UniProtKB-UniRule"/>
</dbReference>
<dbReference type="CDD" id="cd18033">
    <property type="entry name" value="DEXDc_FANCM"/>
    <property type="match status" value="1"/>
</dbReference>
<feature type="compositionally biased region" description="Polar residues" evidence="10">
    <location>
        <begin position="117"/>
        <end position="150"/>
    </location>
</feature>
<protein>
    <recommendedName>
        <fullName evidence="9">ATP-dependent DNA helicase</fullName>
        <ecNumber evidence="9">3.6.4.12</ecNumber>
    </recommendedName>
</protein>
<dbReference type="SMART" id="SM00490">
    <property type="entry name" value="HELICc"/>
    <property type="match status" value="1"/>
</dbReference>
<dbReference type="EMBL" id="KN831769">
    <property type="protein sequence ID" value="KIM48426.1"/>
    <property type="molecule type" value="Genomic_DNA"/>
</dbReference>
<feature type="compositionally biased region" description="Low complexity" evidence="10">
    <location>
        <begin position="852"/>
        <end position="863"/>
    </location>
</feature>
<comment type="similarity">
    <text evidence="2 9">Belongs to the DEAD box helicase family. DEAH subfamily. FANCM sub-subfamily.</text>
</comment>
<evidence type="ECO:0000256" key="10">
    <source>
        <dbReference type="SAM" id="MobiDB-lite"/>
    </source>
</evidence>
<feature type="region of interest" description="Disordered" evidence="10">
    <location>
        <begin position="29"/>
        <end position="64"/>
    </location>
</feature>
<evidence type="ECO:0000256" key="8">
    <source>
        <dbReference type="ARBA" id="ARBA00047995"/>
    </source>
</evidence>
<dbReference type="GO" id="GO:0016887">
    <property type="term" value="F:ATP hydrolysis activity"/>
    <property type="evidence" value="ECO:0007669"/>
    <property type="project" value="RHEA"/>
</dbReference>
<comment type="function">
    <text evidence="9">ATP-dependent DNA helicase involved in DNA damage repair by homologous recombination and in genome maintenance. Capable of unwinding D-loops. Plays a role in limiting crossover recombinants during mitotic DNA double-strand break (DSB) repair. Component of a FANCM-MHF complex which promotes gene conversion at blocked replication forks, probably by reversal of the stalled fork.</text>
</comment>
<evidence type="ECO:0000256" key="5">
    <source>
        <dbReference type="ARBA" id="ARBA00022806"/>
    </source>
</evidence>
<proteinExistence type="inferred from homology"/>
<dbReference type="CDD" id="cd12091">
    <property type="entry name" value="FANCM_ID"/>
    <property type="match status" value="1"/>
</dbReference>
<evidence type="ECO:0000256" key="4">
    <source>
        <dbReference type="ARBA" id="ARBA00022801"/>
    </source>
</evidence>
<keyword evidence="14" id="KW-1185">Reference proteome</keyword>
<dbReference type="InterPro" id="IPR039686">
    <property type="entry name" value="FANCM/Mph1-like_ID"/>
</dbReference>
<feature type="compositionally biased region" description="Acidic residues" evidence="10">
    <location>
        <begin position="975"/>
        <end position="991"/>
    </location>
</feature>
<organism evidence="13 14">
    <name type="scientific">Hebeloma cylindrosporum</name>
    <dbReference type="NCBI Taxonomy" id="76867"/>
    <lineage>
        <taxon>Eukaryota</taxon>
        <taxon>Fungi</taxon>
        <taxon>Dikarya</taxon>
        <taxon>Basidiomycota</taxon>
        <taxon>Agaricomycotina</taxon>
        <taxon>Agaricomycetes</taxon>
        <taxon>Agaricomycetidae</taxon>
        <taxon>Agaricales</taxon>
        <taxon>Agaricineae</taxon>
        <taxon>Hymenogastraceae</taxon>
        <taxon>Hebeloma</taxon>
    </lineage>
</organism>
<dbReference type="FunFam" id="3.40.50.300:FF:000861">
    <property type="entry name" value="Fanconi anemia, complementation group M"/>
    <property type="match status" value="1"/>
</dbReference>
<dbReference type="PANTHER" id="PTHR14025:SF20">
    <property type="entry name" value="FANCONI ANEMIA GROUP M PROTEIN"/>
    <property type="match status" value="1"/>
</dbReference>
<feature type="domain" description="Helicase ATP-binding" evidence="11">
    <location>
        <begin position="236"/>
        <end position="404"/>
    </location>
</feature>
<feature type="compositionally biased region" description="Polar residues" evidence="10">
    <location>
        <begin position="1259"/>
        <end position="1269"/>
    </location>
</feature>
<dbReference type="Pfam" id="PF00271">
    <property type="entry name" value="Helicase_C"/>
    <property type="match status" value="1"/>
</dbReference>
<comment type="subunit">
    <text evidence="9">Interacts with the MHF histone-fold complex to form the FANCM-MHF complex.</text>
</comment>
<dbReference type="SMART" id="SM00487">
    <property type="entry name" value="DEXDc"/>
    <property type="match status" value="1"/>
</dbReference>
<feature type="domain" description="Helicase C-terminal" evidence="12">
    <location>
        <begin position="575"/>
        <end position="746"/>
    </location>
</feature>
<sequence>MSSDDYFDGEDDFDASALQQLDAIEAAHFSPRKQSAHQPTSPIAATTIPSKRPPLGNEPSFGDISFDFDENNLAQLDNFIEDAIVGKAQPVAGPSKPTRTASGNMLQRTLFGDVVPPSSTNKSDVSNKPRSQMAKTKSVQNNLFGQQAPKTKSWDHTAFSKTGVRQSKQRANKKGKGRAGDEGEDSGEEQVEFEQFPAPFVNVGPPPPMKLTADLLEAKHWIYPINFPKRDYQFNIVKNCLFDNTLVALPTGLGKTFIAGVVMLNFYRWFPEGKVVFVAPTKPLVAQQVSACHETCGIPGRDSIELTGEVPKPIRARHWKDKRVFFMTPQTLVNDLLNSTCDVSDIILLVVDEAHRATGDYAYNQAIRFLMAKNPHFRVLALTATPGNKGEAVQLLVDGLHISRIEIRDEQSLDLKPYIHKKIFKPHIIKPNEELAKVRDLLVKVMEPFMKPVQKAQLLFPTEMATTLHPYRPQMIMTKLLAHQRGLFTPLSMLGKLARAMLYLLTGSFTACYTYLQEISTETPSEDDNGKKKKNAQSQKFKDDPNFRALMQELEMQKTGGFKPHPKIEKLKTILIQHFGSKISDEGGEDNDDTKVMVFSSYRAVVDEIVQELDKERPLIRAARFIGQGVDKQGNKGLAQKDQLEVIKKFKAGEYNVLVATCIGEEGLDIGAIDITVCYDSDKAPTRMVQRFGRTGRKREGTIHALLAEGREEENINKAGATYKEVQKVVNQGQIYELYGDVERLIPDHIKPECVEKKVEIEEYVREEKGKNNSPRKAQGVKRKRNDDVARNIPEGTSTGFVSVRDLVVKGAKKRKKTPKEPKNFDACGEDDETDEEIASGRVLTLPRRTQSAAAAEPASKPASKSKLKKSATIGTKAPPKPRKKKKAEQVAEPSLSQFSKQGEDDSDDMDIEQGVVVPSTKLQPRHTLSIAESPPKKMINDSIIDLSDSDHGQVSPKRSPSRESPLPEVAMHMDDDENMGWLVDDDDDNRDFEIVDSSPEVPIRTIPLERMEFGDDSIEISAPVPSKRKIDVVDTSDPFETLVDDSVEIVEPNTRHGKSIGGRMPPSWSPSSPTHILSPPLLSSRKSNTPGRKNSMICSPAKVTSSPPWNLSSPLYPDQGESSRLMLPPAALPQRFLASPNDSSRYDAPEPSHPIRPVGLQPRRRRIIVEEMESPALELPPPSQRRLHRMESTPIRPKSKDKAKGKSKRTQPSLLGRNVNPIFDGEAAHSGDEVSEGYSNSEDDVESESDRLFIKDSPATQASQSYDQSMMYRQGLLTQAPGNGPAFAAGPSRPKPFGRIDGPRESRNLPSSSPPPPDEELDHYEFGTFVVPDDEEISYEQDMSSYL</sequence>
<reference evidence="14" key="2">
    <citation type="submission" date="2015-01" db="EMBL/GenBank/DDBJ databases">
        <title>Evolutionary Origins and Diversification of the Mycorrhizal Mutualists.</title>
        <authorList>
            <consortium name="DOE Joint Genome Institute"/>
            <consortium name="Mycorrhizal Genomics Consortium"/>
            <person name="Kohler A."/>
            <person name="Kuo A."/>
            <person name="Nagy L.G."/>
            <person name="Floudas D."/>
            <person name="Copeland A."/>
            <person name="Barry K.W."/>
            <person name="Cichocki N."/>
            <person name="Veneault-Fourrey C."/>
            <person name="LaButti K."/>
            <person name="Lindquist E.A."/>
            <person name="Lipzen A."/>
            <person name="Lundell T."/>
            <person name="Morin E."/>
            <person name="Murat C."/>
            <person name="Riley R."/>
            <person name="Ohm R."/>
            <person name="Sun H."/>
            <person name="Tunlid A."/>
            <person name="Henrissat B."/>
            <person name="Grigoriev I.V."/>
            <person name="Hibbett D.S."/>
            <person name="Martin F."/>
        </authorList>
    </citation>
    <scope>NUCLEOTIDE SEQUENCE [LARGE SCALE GENOMIC DNA]</scope>
    <source>
        <strain evidence="14">h7</strain>
    </source>
</reference>
<keyword evidence="6" id="KW-0067">ATP-binding</keyword>
<keyword evidence="3" id="KW-0547">Nucleotide-binding</keyword>
<evidence type="ECO:0000256" key="1">
    <source>
        <dbReference type="ARBA" id="ARBA00004123"/>
    </source>
</evidence>